<protein>
    <submittedName>
        <fullName evidence="9">Paraquat-inducible protein A</fullName>
    </submittedName>
</protein>
<dbReference type="GO" id="GO:0005886">
    <property type="term" value="C:plasma membrane"/>
    <property type="evidence" value="ECO:0007669"/>
    <property type="project" value="UniProtKB-SubCell"/>
</dbReference>
<evidence type="ECO:0000313" key="9">
    <source>
        <dbReference type="EMBL" id="EAR63119.1"/>
    </source>
</evidence>
<sequence>MLPDTIACHCCDQIQNLDDIKHGQRAHCSRCGHLLAHRDDNGVNKASAFAISSLIFLFLALPFPFLAFESQGRTQQVSLLESGYDLLQLGFPVLALVLTLFILLVPALLLCAYLSVLLPLKTNRYFPMMYPIARVIFTLHPWGMAEVFLIGVLVSLVKIAGMADIIIGMSFWAYVLFAICLIATITSIDKHQLWNSIDIATGLQRKSPQAEKGSALLQGLQSCHHCELLAPIEQHQCERCGSDLHPRTPNSLQKTWAYLITSVILYVPANLYPIMHTRLLGNDEPSTILGGVVVLWQHGSYPIASIVFIASILVPIGKMLMILWLAFSVQAGHQHRVEERIWMYRLTELIGRWSMIDVFVVAVLVALVQLGGLISITPGIAAIAFASVVVFTMLAALSFDPRLIWDNLSKAEIASINKGQEPLNDLLDDVT</sequence>
<dbReference type="PANTHER" id="PTHR30462">
    <property type="entry name" value="INTERMEMBRANE TRANSPORT PROTEIN PQIB-RELATED"/>
    <property type="match status" value="1"/>
</dbReference>
<name>A0A7U8C884_NEPCE</name>
<feature type="transmembrane region" description="Helical" evidence="8">
    <location>
        <begin position="165"/>
        <end position="185"/>
    </location>
</feature>
<keyword evidence="10" id="KW-1185">Reference proteome</keyword>
<feature type="transmembrane region" description="Helical" evidence="8">
    <location>
        <begin position="87"/>
        <end position="120"/>
    </location>
</feature>
<dbReference type="OrthoDB" id="9800207at2"/>
<feature type="transmembrane region" description="Helical" evidence="8">
    <location>
        <begin position="350"/>
        <end position="374"/>
    </location>
</feature>
<dbReference type="RefSeq" id="WP_007022137.1">
    <property type="nucleotide sequence ID" value="NZ_CH724126.1"/>
</dbReference>
<comment type="similarity">
    <text evidence="2">Belongs to the PqiA family.</text>
</comment>
<keyword evidence="3" id="KW-1003">Cell membrane</keyword>
<dbReference type="NCBIfam" id="TIGR00155">
    <property type="entry name" value="pqiA_fam"/>
    <property type="match status" value="1"/>
</dbReference>
<feature type="transmembrane region" description="Helical" evidence="8">
    <location>
        <begin position="256"/>
        <end position="275"/>
    </location>
</feature>
<keyword evidence="4" id="KW-0997">Cell inner membrane</keyword>
<dbReference type="EMBL" id="AAOW01000001">
    <property type="protein sequence ID" value="EAR63119.1"/>
    <property type="molecule type" value="Genomic_DNA"/>
</dbReference>
<proteinExistence type="inferred from homology"/>
<evidence type="ECO:0000256" key="3">
    <source>
        <dbReference type="ARBA" id="ARBA00022475"/>
    </source>
</evidence>
<feature type="transmembrane region" description="Helical" evidence="8">
    <location>
        <begin position="48"/>
        <end position="67"/>
    </location>
</feature>
<keyword evidence="5 8" id="KW-0812">Transmembrane</keyword>
<evidence type="ECO:0000256" key="5">
    <source>
        <dbReference type="ARBA" id="ARBA00022692"/>
    </source>
</evidence>
<evidence type="ECO:0000256" key="1">
    <source>
        <dbReference type="ARBA" id="ARBA00004429"/>
    </source>
</evidence>
<keyword evidence="7 8" id="KW-0472">Membrane</keyword>
<feature type="transmembrane region" description="Helical" evidence="8">
    <location>
        <begin position="303"/>
        <end position="329"/>
    </location>
</feature>
<dbReference type="InterPro" id="IPR007498">
    <property type="entry name" value="PqiA-like"/>
</dbReference>
<dbReference type="Pfam" id="PF04403">
    <property type="entry name" value="PqiA"/>
    <property type="match status" value="2"/>
</dbReference>
<evidence type="ECO:0000256" key="6">
    <source>
        <dbReference type="ARBA" id="ARBA00022989"/>
    </source>
</evidence>
<evidence type="ECO:0000256" key="4">
    <source>
        <dbReference type="ARBA" id="ARBA00022519"/>
    </source>
</evidence>
<comment type="subcellular location">
    <subcellularLocation>
        <location evidence="1">Cell inner membrane</location>
        <topology evidence="1">Multi-pass membrane protein</topology>
    </subcellularLocation>
</comment>
<comment type="caution">
    <text evidence="9">The sequence shown here is derived from an EMBL/GenBank/DDBJ whole genome shotgun (WGS) entry which is preliminary data.</text>
</comment>
<dbReference type="InterPro" id="IPR051800">
    <property type="entry name" value="PqiA-PqiB_transport"/>
</dbReference>
<feature type="transmembrane region" description="Helical" evidence="8">
    <location>
        <begin position="132"/>
        <end position="159"/>
    </location>
</feature>
<dbReference type="AlphaFoldDB" id="A0A7U8C884"/>
<evidence type="ECO:0000256" key="7">
    <source>
        <dbReference type="ARBA" id="ARBA00023136"/>
    </source>
</evidence>
<dbReference type="PANTHER" id="PTHR30462:SF3">
    <property type="entry name" value="INTERMEMBRANE TRANSPORT PROTEIN PQIA"/>
    <property type="match status" value="1"/>
</dbReference>
<organism evidence="9 10">
    <name type="scientific">Neptuniibacter caesariensis</name>
    <dbReference type="NCBI Taxonomy" id="207954"/>
    <lineage>
        <taxon>Bacteria</taxon>
        <taxon>Pseudomonadati</taxon>
        <taxon>Pseudomonadota</taxon>
        <taxon>Gammaproteobacteria</taxon>
        <taxon>Oceanospirillales</taxon>
        <taxon>Oceanospirillaceae</taxon>
        <taxon>Neptuniibacter</taxon>
    </lineage>
</organism>
<feature type="transmembrane region" description="Helical" evidence="8">
    <location>
        <begin position="380"/>
        <end position="399"/>
    </location>
</feature>
<evidence type="ECO:0000256" key="2">
    <source>
        <dbReference type="ARBA" id="ARBA00007555"/>
    </source>
</evidence>
<gene>
    <name evidence="9" type="ORF">MED92_08366</name>
</gene>
<accession>A0A7U8C884</accession>
<evidence type="ECO:0000256" key="8">
    <source>
        <dbReference type="SAM" id="Phobius"/>
    </source>
</evidence>
<evidence type="ECO:0000313" key="10">
    <source>
        <dbReference type="Proteomes" id="UP000002171"/>
    </source>
</evidence>
<dbReference type="InterPro" id="IPR005219">
    <property type="entry name" value="PqiA-like_proteobact"/>
</dbReference>
<keyword evidence="6 8" id="KW-1133">Transmembrane helix</keyword>
<reference evidence="9 10" key="1">
    <citation type="submission" date="2006-02" db="EMBL/GenBank/DDBJ databases">
        <authorList>
            <person name="Pinhassi J."/>
            <person name="Pedros-Alio C."/>
            <person name="Ferriera S."/>
            <person name="Johnson J."/>
            <person name="Kravitz S."/>
            <person name="Halpern A."/>
            <person name="Remington K."/>
            <person name="Beeson K."/>
            <person name="Tran B."/>
            <person name="Rogers Y.-H."/>
            <person name="Friedman R."/>
            <person name="Venter J.C."/>
        </authorList>
    </citation>
    <scope>NUCLEOTIDE SEQUENCE [LARGE SCALE GENOMIC DNA]</scope>
    <source>
        <strain evidence="9 10">MED92</strain>
    </source>
</reference>
<dbReference type="Proteomes" id="UP000002171">
    <property type="component" value="Unassembled WGS sequence"/>
</dbReference>